<evidence type="ECO:0000256" key="5">
    <source>
        <dbReference type="ARBA" id="ARBA00022927"/>
    </source>
</evidence>
<evidence type="ECO:0000313" key="10">
    <source>
        <dbReference type="EMBL" id="ODV90254.1"/>
    </source>
</evidence>
<organism evidence="10 11">
    <name type="scientific">Tortispora caseinolytica NRRL Y-17796</name>
    <dbReference type="NCBI Taxonomy" id="767744"/>
    <lineage>
        <taxon>Eukaryota</taxon>
        <taxon>Fungi</taxon>
        <taxon>Dikarya</taxon>
        <taxon>Ascomycota</taxon>
        <taxon>Saccharomycotina</taxon>
        <taxon>Trigonopsidomycetes</taxon>
        <taxon>Trigonopsidales</taxon>
        <taxon>Trigonopsidaceae</taxon>
        <taxon>Tortispora</taxon>
    </lineage>
</organism>
<dbReference type="GO" id="GO:0031965">
    <property type="term" value="C:nuclear membrane"/>
    <property type="evidence" value="ECO:0007669"/>
    <property type="project" value="UniProtKB-UniRule"/>
</dbReference>
<dbReference type="Proteomes" id="UP000095023">
    <property type="component" value="Unassembled WGS sequence"/>
</dbReference>
<dbReference type="InterPro" id="IPR011502">
    <property type="entry name" value="Nucleoporin_Nup85"/>
</dbReference>
<gene>
    <name evidence="10" type="ORF">CANCADRAFT_1985</name>
</gene>
<comment type="subunit">
    <text evidence="9">Component of the nuclear pore complex (NPC).</text>
</comment>
<accession>A0A1E4TEQ9</accession>
<sequence length="656" mass="74217">MTANEVSLTDAPIGQGKLNAWQKRGRTLKFKWHPSRLQGYAWIDSSTGKPVKFQNNESYLYAVDSEKFSDRYRKFVIDVHEIVKETYQVDDYDEIDDELVDTYFDQLLRSCNSTYKDIQHEPTDIDAFTEAVVTVRLLGAKYFSNNFATSLLQWVNRTVPQPTQKDCKEVTTYSPPTRYPKFWPYMYKCVLRGKFHLALASIQVSDLANEDPAAASTLDRIIDLLKTWSAPSDSGMLDYGWRVKVNELAEDVIAIHKDTSMVSVQLRTLIKVLQGDFDTIISLSETWFEALAALFVFHDPTVSRLPEYLSKIEPVLPVKSVQWENAAYDILQGKIARALAQLGTMDSAIAAAAAEFCDRKGLLDAYVSFVPYAQSDIRGSLIMQHAIECLNHPMTYLTGISYLKSVDLLEAKKAASASIIHIPLNSSEDAATLLQVCDDLQLKDEAKYITVTWTDKLYYSDQIGESILFAASVRQLDRVRSLMWRAFEHMLVVGDSVFNNDIILSQIFQSPSASPAQIREAIVPLAVLSKLYEAKHANDHSEILIALRKLITFPYIPSHLVLLLLCELIPYMGEEFADQLELSYVTDILTTLERVKTETSLVDVALQSRKCRETVDETADVSAWHKFVTEDTAEGVVKHLRTQISRQVALCYLEES</sequence>
<comment type="similarity">
    <text evidence="2 9">Belongs to the nucleoporin Nup85 family.</text>
</comment>
<evidence type="ECO:0000256" key="2">
    <source>
        <dbReference type="ARBA" id="ARBA00005573"/>
    </source>
</evidence>
<evidence type="ECO:0000256" key="3">
    <source>
        <dbReference type="ARBA" id="ARBA00022448"/>
    </source>
</evidence>
<proteinExistence type="inferred from homology"/>
<keyword evidence="5 9" id="KW-0653">Protein transport</keyword>
<keyword evidence="11" id="KW-1185">Reference proteome</keyword>
<evidence type="ECO:0000256" key="1">
    <source>
        <dbReference type="ARBA" id="ARBA00004567"/>
    </source>
</evidence>
<evidence type="ECO:0000256" key="4">
    <source>
        <dbReference type="ARBA" id="ARBA00022816"/>
    </source>
</evidence>
<dbReference type="AlphaFoldDB" id="A0A1E4TEQ9"/>
<name>A0A1E4TEQ9_9ASCO</name>
<dbReference type="EMBL" id="KV453842">
    <property type="protein sequence ID" value="ODV90254.1"/>
    <property type="molecule type" value="Genomic_DNA"/>
</dbReference>
<evidence type="ECO:0000256" key="6">
    <source>
        <dbReference type="ARBA" id="ARBA00023010"/>
    </source>
</evidence>
<evidence type="ECO:0000313" key="11">
    <source>
        <dbReference type="Proteomes" id="UP000095023"/>
    </source>
</evidence>
<keyword evidence="3 9" id="KW-0813">Transport</keyword>
<dbReference type="PANTHER" id="PTHR13373:SF21">
    <property type="entry name" value="NUCLEAR PORE COMPLEX PROTEIN NUP85"/>
    <property type="match status" value="1"/>
</dbReference>
<keyword evidence="9" id="KW-0472">Membrane</keyword>
<evidence type="ECO:0000256" key="9">
    <source>
        <dbReference type="RuleBase" id="RU365073"/>
    </source>
</evidence>
<evidence type="ECO:0000256" key="7">
    <source>
        <dbReference type="ARBA" id="ARBA00023132"/>
    </source>
</evidence>
<keyword evidence="4 9" id="KW-0509">mRNA transport</keyword>
<dbReference type="GO" id="GO:0017056">
    <property type="term" value="F:structural constituent of nuclear pore"/>
    <property type="evidence" value="ECO:0007669"/>
    <property type="project" value="TreeGrafter"/>
</dbReference>
<keyword evidence="6 9" id="KW-0811">Translocation</keyword>
<dbReference type="GO" id="GO:0006406">
    <property type="term" value="P:mRNA export from nucleus"/>
    <property type="evidence" value="ECO:0007669"/>
    <property type="project" value="TreeGrafter"/>
</dbReference>
<keyword evidence="7 9" id="KW-0906">Nuclear pore complex</keyword>
<protein>
    <recommendedName>
        <fullName evidence="9">Nuclear pore complex protein Nup85</fullName>
    </recommendedName>
</protein>
<dbReference type="PANTHER" id="PTHR13373">
    <property type="entry name" value="FROUNT PROTEIN-RELATED"/>
    <property type="match status" value="1"/>
</dbReference>
<evidence type="ECO:0000256" key="8">
    <source>
        <dbReference type="ARBA" id="ARBA00023242"/>
    </source>
</evidence>
<comment type="subcellular location">
    <subcellularLocation>
        <location evidence="1 9">Nucleus</location>
        <location evidence="1 9">Nuclear pore complex</location>
    </subcellularLocation>
</comment>
<comment type="function">
    <text evidence="9">Functions as a component of the nuclear pore complex (NPC).</text>
</comment>
<reference evidence="11" key="1">
    <citation type="submission" date="2016-02" db="EMBL/GenBank/DDBJ databases">
        <title>Comparative genomics of biotechnologically important yeasts.</title>
        <authorList>
            <consortium name="DOE Joint Genome Institute"/>
            <person name="Riley R."/>
            <person name="Haridas S."/>
            <person name="Wolfe K.H."/>
            <person name="Lopes M.R."/>
            <person name="Hittinger C.T."/>
            <person name="Goker M."/>
            <person name="Salamov A."/>
            <person name="Wisecaver J."/>
            <person name="Long T.M."/>
            <person name="Aerts A.L."/>
            <person name="Barry K."/>
            <person name="Choi C."/>
            <person name="Clum A."/>
            <person name="Coughlan A.Y."/>
            <person name="Deshpande S."/>
            <person name="Douglass A.P."/>
            <person name="Hanson S.J."/>
            <person name="Klenk H.-P."/>
            <person name="Labutti K."/>
            <person name="Lapidus A."/>
            <person name="Lindquist E."/>
            <person name="Lipzen A."/>
            <person name="Meier-Kolthoff J.P."/>
            <person name="Ohm R.A."/>
            <person name="Otillar R.P."/>
            <person name="Pangilinan J."/>
            <person name="Peng Y."/>
            <person name="Rokas A."/>
            <person name="Rosa C.A."/>
            <person name="Scheuner C."/>
            <person name="Sibirny A.A."/>
            <person name="Slot J.C."/>
            <person name="Stielow J.B."/>
            <person name="Sun H."/>
            <person name="Kurtzman C.P."/>
            <person name="Blackwell M."/>
            <person name="Jeffries T.W."/>
            <person name="Grigoriev I.V."/>
        </authorList>
    </citation>
    <scope>NUCLEOTIDE SEQUENCE [LARGE SCALE GENOMIC DNA]</scope>
    <source>
        <strain evidence="11">NRRL Y-17796</strain>
    </source>
</reference>
<dbReference type="GO" id="GO:0031080">
    <property type="term" value="C:nuclear pore outer ring"/>
    <property type="evidence" value="ECO:0007669"/>
    <property type="project" value="TreeGrafter"/>
</dbReference>
<dbReference type="OrthoDB" id="17644at2759"/>
<dbReference type="GO" id="GO:0006606">
    <property type="term" value="P:protein import into nucleus"/>
    <property type="evidence" value="ECO:0007669"/>
    <property type="project" value="TreeGrafter"/>
</dbReference>
<dbReference type="Pfam" id="PF07575">
    <property type="entry name" value="Nucleopor_Nup85"/>
    <property type="match status" value="1"/>
</dbReference>
<keyword evidence="8 9" id="KW-0539">Nucleus</keyword>
<dbReference type="GO" id="GO:0045893">
    <property type="term" value="P:positive regulation of DNA-templated transcription"/>
    <property type="evidence" value="ECO:0007669"/>
    <property type="project" value="TreeGrafter"/>
</dbReference>